<organism evidence="1 2">
    <name type="scientific">Thioalkalivibrio paradoxus ARh 1</name>
    <dbReference type="NCBI Taxonomy" id="713585"/>
    <lineage>
        <taxon>Bacteria</taxon>
        <taxon>Pseudomonadati</taxon>
        <taxon>Pseudomonadota</taxon>
        <taxon>Gammaproteobacteria</taxon>
        <taxon>Chromatiales</taxon>
        <taxon>Ectothiorhodospiraceae</taxon>
        <taxon>Thioalkalivibrio</taxon>
    </lineage>
</organism>
<reference evidence="1 2" key="1">
    <citation type="submission" date="2013-12" db="EMBL/GenBank/DDBJ databases">
        <authorList>
            <consortium name="DOE Joint Genome Institute"/>
            <person name="Muyzer G."/>
            <person name="Huntemann M."/>
            <person name="Han J."/>
            <person name="Chen A."/>
            <person name="Kyrpides N."/>
            <person name="Mavromatis K."/>
            <person name="Markowitz V."/>
            <person name="Palaniappan K."/>
            <person name="Ivanova N."/>
            <person name="Schaumberg A."/>
            <person name="Pati A."/>
            <person name="Liolios K."/>
            <person name="Nordberg H.P."/>
            <person name="Cantor M.N."/>
            <person name="Hua S.X."/>
            <person name="Woyke T."/>
        </authorList>
    </citation>
    <scope>NUCLEOTIDE SEQUENCE [LARGE SCALE GENOMIC DNA]</scope>
    <source>
        <strain evidence="1 2">ARh 1</strain>
    </source>
</reference>
<dbReference type="EMBL" id="CP007029">
    <property type="protein sequence ID" value="AHE97972.1"/>
    <property type="molecule type" value="Genomic_DNA"/>
</dbReference>
<dbReference type="RefSeq" id="WP_006748649.1">
    <property type="nucleotide sequence ID" value="NZ_CP007029.1"/>
</dbReference>
<evidence type="ECO:0000313" key="2">
    <source>
        <dbReference type="Proteomes" id="UP000005289"/>
    </source>
</evidence>
<dbReference type="STRING" id="713585.THITH_06555"/>
<dbReference type="PROSITE" id="PS51257">
    <property type="entry name" value="PROKAR_LIPOPROTEIN"/>
    <property type="match status" value="1"/>
</dbReference>
<keyword evidence="2" id="KW-1185">Reference proteome</keyword>
<dbReference type="OrthoDB" id="6196416at2"/>
<protein>
    <recommendedName>
        <fullName evidence="3">Lipoprotein</fullName>
    </recommendedName>
</protein>
<dbReference type="KEGG" id="tti:THITH_06555"/>
<dbReference type="HOGENOM" id="CLU_139726_0_0_6"/>
<accession>W0DL37</accession>
<proteinExistence type="predicted"/>
<gene>
    <name evidence="1" type="ORF">THITH_06555</name>
</gene>
<dbReference type="Proteomes" id="UP000005289">
    <property type="component" value="Chromosome"/>
</dbReference>
<evidence type="ECO:0000313" key="1">
    <source>
        <dbReference type="EMBL" id="AHE97972.1"/>
    </source>
</evidence>
<name>W0DL37_9GAMM</name>
<evidence type="ECO:0008006" key="3">
    <source>
        <dbReference type="Google" id="ProtNLM"/>
    </source>
</evidence>
<sequence length="154" mass="17142">MKRSGDRTGIRSAGRWVFACVLAGVLAAGCATTQKDRRAQGLDAAANSYQAALRWGDYAAAMAMLSPDRHLADELPDAFLDLRITRYEIVRPPVIHTDDRATQTAAIEYVYEYNQVVQRLTDRQEWHWDDASKNWWLASGLPDFAPGGSRSGGR</sequence>
<dbReference type="AlphaFoldDB" id="W0DL37"/>